<evidence type="ECO:0000313" key="2">
    <source>
        <dbReference type="Proteomes" id="UP000323317"/>
    </source>
</evidence>
<dbReference type="EMBL" id="VTEH01000006">
    <property type="protein sequence ID" value="TYR75554.1"/>
    <property type="molecule type" value="Genomic_DNA"/>
</dbReference>
<proteinExistence type="predicted"/>
<comment type="caution">
    <text evidence="1">The sequence shown here is derived from an EMBL/GenBank/DDBJ whole genome shotgun (WGS) entry which is preliminary data.</text>
</comment>
<accession>A0A5D4KE06</accession>
<dbReference type="Proteomes" id="UP000323317">
    <property type="component" value="Unassembled WGS sequence"/>
</dbReference>
<name>A0A5D4KE06_9BACI</name>
<dbReference type="RefSeq" id="WP_148946731.1">
    <property type="nucleotide sequence ID" value="NZ_VTEH01000006.1"/>
</dbReference>
<gene>
    <name evidence="1" type="ORF">FZC79_10310</name>
</gene>
<sequence>MKITREVEVFHTGVLTPGSKVKVSGYSCMAEKTFDEDIVEVVACTREELTIKHKRRKYILFDWEYTLGGQLEIEMVEHKPLPTQSIPF</sequence>
<organism evidence="1 2">
    <name type="scientific">Rossellomorea vietnamensis</name>
    <dbReference type="NCBI Taxonomy" id="218284"/>
    <lineage>
        <taxon>Bacteria</taxon>
        <taxon>Bacillati</taxon>
        <taxon>Bacillota</taxon>
        <taxon>Bacilli</taxon>
        <taxon>Bacillales</taxon>
        <taxon>Bacillaceae</taxon>
        <taxon>Rossellomorea</taxon>
    </lineage>
</organism>
<dbReference type="AlphaFoldDB" id="A0A5D4KE06"/>
<evidence type="ECO:0000313" key="1">
    <source>
        <dbReference type="EMBL" id="TYR75554.1"/>
    </source>
</evidence>
<protein>
    <submittedName>
        <fullName evidence="1">Uncharacterized protein</fullName>
    </submittedName>
</protein>
<reference evidence="1 2" key="1">
    <citation type="submission" date="2019-08" db="EMBL/GenBank/DDBJ databases">
        <title>Bacillus genomes from the desert of Cuatro Cienegas, Coahuila.</title>
        <authorList>
            <person name="Olmedo-Alvarez G."/>
        </authorList>
    </citation>
    <scope>NUCLEOTIDE SEQUENCE [LARGE SCALE GENOMIC DNA]</scope>
    <source>
        <strain evidence="1 2">CH40_1T</strain>
    </source>
</reference>